<gene>
    <name evidence="3" type="ORF">SAMN05444145_106169</name>
</gene>
<keyword evidence="1 2" id="KW-0732">Signal</keyword>
<evidence type="ECO:0000313" key="3">
    <source>
        <dbReference type="EMBL" id="SEA79547.1"/>
    </source>
</evidence>
<evidence type="ECO:0000256" key="2">
    <source>
        <dbReference type="SAM" id="SignalP"/>
    </source>
</evidence>
<evidence type="ECO:0000313" key="4">
    <source>
        <dbReference type="Proteomes" id="UP000183253"/>
    </source>
</evidence>
<protein>
    <recommendedName>
        <fullName evidence="5">Leucine rich repeat-containing protein</fullName>
    </recommendedName>
</protein>
<dbReference type="EMBL" id="FNRI01000006">
    <property type="protein sequence ID" value="SEA79547.1"/>
    <property type="molecule type" value="Genomic_DNA"/>
</dbReference>
<feature type="signal peptide" evidence="2">
    <location>
        <begin position="1"/>
        <end position="19"/>
    </location>
</feature>
<dbReference type="OrthoDB" id="1007521at2"/>
<dbReference type="Proteomes" id="UP000183253">
    <property type="component" value="Unassembled WGS sequence"/>
</dbReference>
<evidence type="ECO:0000256" key="1">
    <source>
        <dbReference type="ARBA" id="ARBA00022729"/>
    </source>
</evidence>
<dbReference type="InterPro" id="IPR032675">
    <property type="entry name" value="LRR_dom_sf"/>
</dbReference>
<dbReference type="AlphaFoldDB" id="A0A1H4E3Y4"/>
<dbReference type="RefSeq" id="WP_010266458.1">
    <property type="nucleotide sequence ID" value="NZ_CAEG01000021.1"/>
</dbReference>
<organism evidence="3 4">
    <name type="scientific">Alistipes timonensis JC136</name>
    <dbReference type="NCBI Taxonomy" id="1033731"/>
    <lineage>
        <taxon>Bacteria</taxon>
        <taxon>Pseudomonadati</taxon>
        <taxon>Bacteroidota</taxon>
        <taxon>Bacteroidia</taxon>
        <taxon>Bacteroidales</taxon>
        <taxon>Rikenellaceae</taxon>
        <taxon>Alistipes</taxon>
    </lineage>
</organism>
<feature type="chain" id="PRO_5010370900" description="Leucine rich repeat-containing protein" evidence="2">
    <location>
        <begin position="20"/>
        <end position="261"/>
    </location>
</feature>
<name>A0A1H4E3Y4_9BACT</name>
<keyword evidence="4" id="KW-1185">Reference proteome</keyword>
<reference evidence="3 4" key="1">
    <citation type="submission" date="2016-10" db="EMBL/GenBank/DDBJ databases">
        <authorList>
            <person name="de Groot N.N."/>
        </authorList>
    </citation>
    <scope>NUCLEOTIDE SEQUENCE [LARGE SCALE GENOMIC DNA]</scope>
    <source>
        <strain evidence="3 4">DSM 25383</strain>
    </source>
</reference>
<dbReference type="Gene3D" id="3.80.10.10">
    <property type="entry name" value="Ribonuclease Inhibitor"/>
    <property type="match status" value="2"/>
</dbReference>
<dbReference type="SUPFAM" id="SSF52058">
    <property type="entry name" value="L domain-like"/>
    <property type="match status" value="1"/>
</dbReference>
<dbReference type="InterPro" id="IPR001611">
    <property type="entry name" value="Leu-rich_rpt"/>
</dbReference>
<evidence type="ECO:0008006" key="5">
    <source>
        <dbReference type="Google" id="ProtNLM"/>
    </source>
</evidence>
<dbReference type="Pfam" id="PF00560">
    <property type="entry name" value="LRR_1"/>
    <property type="match status" value="3"/>
</dbReference>
<proteinExistence type="predicted"/>
<accession>A0A1H4E3Y4</accession>
<dbReference type="PANTHER" id="PTHR47988">
    <property type="entry name" value="SOMATIC EMBRYOGENESIS RECEPTOR KINASE 1"/>
    <property type="match status" value="1"/>
</dbReference>
<sequence>MKQILPILTALLLCGPISAQISTADFEALRAIYEATGGAGWTNNTGWDFKNATADDVKPYNAQEGTGWFGINEIRKGRVSKLELPANGLTGELPEAIYALDGMRTLNLSGNGLTGSLSPEIGRLKLISSLNLSNNRLTGEIPGELIFLGAEARTSKPREDGKGGNEIKILLNKNQLTGPIPAAIGDMALLAKPAKSISLDLSYNRLTGEIPASVAQLTELTAFKAAGNRLTGAVPAALESLPRLKYLRLEKNAFTGAVPRK</sequence>
<dbReference type="STRING" id="1033731.SAMN05444145_106169"/>